<dbReference type="InterPro" id="IPR036388">
    <property type="entry name" value="WH-like_DNA-bd_sf"/>
</dbReference>
<accession>A0ABX8D239</accession>
<evidence type="ECO:0000313" key="10">
    <source>
        <dbReference type="EMBL" id="QVI61538.1"/>
    </source>
</evidence>
<dbReference type="InterPro" id="IPR009718">
    <property type="entry name" value="Rex_DNA-bd_C_dom"/>
</dbReference>
<feature type="DNA-binding region" description="H-T-H motif" evidence="7">
    <location>
        <begin position="33"/>
        <end position="72"/>
    </location>
</feature>
<evidence type="ECO:0000256" key="3">
    <source>
        <dbReference type="ARBA" id="ARBA00023015"/>
    </source>
</evidence>
<evidence type="ECO:0000256" key="4">
    <source>
        <dbReference type="ARBA" id="ARBA00023027"/>
    </source>
</evidence>
<evidence type="ECO:0000256" key="5">
    <source>
        <dbReference type="ARBA" id="ARBA00023125"/>
    </source>
</evidence>
<name>A0ABX8D239_9CELL</name>
<dbReference type="NCBIfam" id="NF003996">
    <property type="entry name" value="PRK05472.2-5"/>
    <property type="match status" value="1"/>
</dbReference>
<feature type="domain" description="CoA-binding" evidence="9">
    <location>
        <begin position="97"/>
        <end position="197"/>
    </location>
</feature>
<dbReference type="NCBIfam" id="NF003993">
    <property type="entry name" value="PRK05472.2-2"/>
    <property type="match status" value="1"/>
</dbReference>
<dbReference type="RefSeq" id="WP_207339117.1">
    <property type="nucleotide sequence ID" value="NZ_CP074405.1"/>
</dbReference>
<evidence type="ECO:0000313" key="11">
    <source>
        <dbReference type="Proteomes" id="UP000677804"/>
    </source>
</evidence>
<reference evidence="10 11" key="1">
    <citation type="submission" date="2021-05" db="EMBL/GenBank/DDBJ databases">
        <title>Novel species in genus Cellulomonas.</title>
        <authorList>
            <person name="Zhang G."/>
        </authorList>
    </citation>
    <scope>NUCLEOTIDE SEQUENCE [LARGE SCALE GENOMIC DNA]</scope>
    <source>
        <strain evidence="11">zg-ZUI222</strain>
    </source>
</reference>
<gene>
    <name evidence="7" type="primary">rex</name>
    <name evidence="10" type="ORF">KG103_13820</name>
</gene>
<protein>
    <recommendedName>
        <fullName evidence="7">Redox-sensing transcriptional repressor Rex</fullName>
    </recommendedName>
</protein>
<organism evidence="10 11">
    <name type="scientific">Cellulomonas wangleii</name>
    <dbReference type="NCBI Taxonomy" id="2816956"/>
    <lineage>
        <taxon>Bacteria</taxon>
        <taxon>Bacillati</taxon>
        <taxon>Actinomycetota</taxon>
        <taxon>Actinomycetes</taxon>
        <taxon>Micrococcales</taxon>
        <taxon>Cellulomonadaceae</taxon>
        <taxon>Cellulomonas</taxon>
    </lineage>
</organism>
<keyword evidence="4 7" id="KW-0520">NAD</keyword>
<dbReference type="PANTHER" id="PTHR35786:SF1">
    <property type="entry name" value="REDOX-SENSING TRANSCRIPTIONAL REPRESSOR REX 1"/>
    <property type="match status" value="1"/>
</dbReference>
<comment type="subcellular location">
    <subcellularLocation>
        <location evidence="7">Cytoplasm</location>
    </subcellularLocation>
</comment>
<dbReference type="InterPro" id="IPR036390">
    <property type="entry name" value="WH_DNA-bd_sf"/>
</dbReference>
<dbReference type="Gene3D" id="1.10.10.10">
    <property type="entry name" value="Winged helix-like DNA-binding domain superfamily/Winged helix DNA-binding domain"/>
    <property type="match status" value="1"/>
</dbReference>
<dbReference type="SMART" id="SM00881">
    <property type="entry name" value="CoA_binding"/>
    <property type="match status" value="1"/>
</dbReference>
<proteinExistence type="inferred from homology"/>
<sequence length="232" mass="23403">MDGRRSAARRGADGRAGRDGQAVPSATVGRLPGYLRALEATAAAGAVLTSSDELAERAGVTPAQLRKDLSYLGSYGRRGVGYDVAHLREQVTVALGLADVRRVLLVGVGNLGHALANYAGIAERGFVLVGLVDADPAVVGTTVAGLVVEPADDLAAVVARTGATIAVLTTPAAVAQQVCDALVAAGVVGVLTFAPCALRVPPHVDVRAVDVASELQILAFHDRARSAGGGAS</sequence>
<dbReference type="InterPro" id="IPR003781">
    <property type="entry name" value="CoA-bd"/>
</dbReference>
<comment type="subunit">
    <text evidence="7">Homodimer.</text>
</comment>
<dbReference type="Pfam" id="PF02629">
    <property type="entry name" value="CoA_binding"/>
    <property type="match status" value="1"/>
</dbReference>
<feature type="compositionally biased region" description="Basic and acidic residues" evidence="8">
    <location>
        <begin position="1"/>
        <end position="18"/>
    </location>
</feature>
<keyword evidence="3 7" id="KW-0805">Transcription regulation</keyword>
<dbReference type="Gene3D" id="3.40.50.720">
    <property type="entry name" value="NAD(P)-binding Rossmann-like Domain"/>
    <property type="match status" value="1"/>
</dbReference>
<comment type="function">
    <text evidence="7">Modulates transcription in response to changes in cellular NADH/NAD(+) redox state.</text>
</comment>
<feature type="region of interest" description="Disordered" evidence="8">
    <location>
        <begin position="1"/>
        <end position="25"/>
    </location>
</feature>
<evidence type="ECO:0000256" key="2">
    <source>
        <dbReference type="ARBA" id="ARBA00022491"/>
    </source>
</evidence>
<dbReference type="NCBIfam" id="NF003992">
    <property type="entry name" value="PRK05472.2-1"/>
    <property type="match status" value="1"/>
</dbReference>
<dbReference type="PANTHER" id="PTHR35786">
    <property type="entry name" value="REDOX-SENSING TRANSCRIPTIONAL REPRESSOR REX"/>
    <property type="match status" value="1"/>
</dbReference>
<evidence type="ECO:0000256" key="8">
    <source>
        <dbReference type="SAM" id="MobiDB-lite"/>
    </source>
</evidence>
<keyword evidence="1 7" id="KW-0963">Cytoplasm</keyword>
<feature type="binding site" evidence="7">
    <location>
        <begin position="107"/>
        <end position="112"/>
    </location>
    <ligand>
        <name>NAD(+)</name>
        <dbReference type="ChEBI" id="CHEBI:57540"/>
    </ligand>
</feature>
<dbReference type="SUPFAM" id="SSF51735">
    <property type="entry name" value="NAD(P)-binding Rossmann-fold domains"/>
    <property type="match status" value="1"/>
</dbReference>
<dbReference type="InterPro" id="IPR036291">
    <property type="entry name" value="NAD(P)-bd_dom_sf"/>
</dbReference>
<comment type="similarity">
    <text evidence="7">Belongs to the transcriptional regulatory Rex family.</text>
</comment>
<dbReference type="EMBL" id="CP074405">
    <property type="protein sequence ID" value="QVI61538.1"/>
    <property type="molecule type" value="Genomic_DNA"/>
</dbReference>
<dbReference type="NCBIfam" id="NF003994">
    <property type="entry name" value="PRK05472.2-3"/>
    <property type="match status" value="1"/>
</dbReference>
<evidence type="ECO:0000256" key="6">
    <source>
        <dbReference type="ARBA" id="ARBA00023163"/>
    </source>
</evidence>
<evidence type="ECO:0000256" key="1">
    <source>
        <dbReference type="ARBA" id="ARBA00022490"/>
    </source>
</evidence>
<keyword evidence="2 7" id="KW-0678">Repressor</keyword>
<dbReference type="Proteomes" id="UP000677804">
    <property type="component" value="Chromosome"/>
</dbReference>
<keyword evidence="5 7" id="KW-0238">DNA-binding</keyword>
<dbReference type="Pfam" id="PF06971">
    <property type="entry name" value="Put_DNA-bind_N"/>
    <property type="match status" value="1"/>
</dbReference>
<dbReference type="SUPFAM" id="SSF46785">
    <property type="entry name" value="Winged helix' DNA-binding domain"/>
    <property type="match status" value="1"/>
</dbReference>
<dbReference type="InterPro" id="IPR058236">
    <property type="entry name" value="Rex_actinobacterial-type"/>
</dbReference>
<keyword evidence="6 7" id="KW-0804">Transcription</keyword>
<evidence type="ECO:0000256" key="7">
    <source>
        <dbReference type="HAMAP-Rule" id="MF_01131"/>
    </source>
</evidence>
<dbReference type="NCBIfam" id="NF003995">
    <property type="entry name" value="PRK05472.2-4"/>
    <property type="match status" value="1"/>
</dbReference>
<dbReference type="HAMAP" id="MF_01131">
    <property type="entry name" value="Rex"/>
    <property type="match status" value="1"/>
</dbReference>
<keyword evidence="11" id="KW-1185">Reference proteome</keyword>
<evidence type="ECO:0000259" key="9">
    <source>
        <dbReference type="SMART" id="SM00881"/>
    </source>
</evidence>
<dbReference type="InterPro" id="IPR022876">
    <property type="entry name" value="Tscrpt_rep_Rex"/>
</dbReference>